<gene>
    <name evidence="2" type="ORF">ANN_27009</name>
</gene>
<dbReference type="Pfam" id="PF00405">
    <property type="entry name" value="Transferrin"/>
    <property type="match status" value="2"/>
</dbReference>
<evidence type="ECO:0000313" key="2">
    <source>
        <dbReference type="EMBL" id="KAJ4426200.1"/>
    </source>
</evidence>
<name>A0ABQ8RX46_PERAM</name>
<feature type="domain" description="Transferrin-like" evidence="1">
    <location>
        <begin position="334"/>
        <end position="461"/>
    </location>
</feature>
<dbReference type="Gene3D" id="3.40.190.10">
    <property type="entry name" value="Periplasmic binding protein-like II"/>
    <property type="match status" value="2"/>
</dbReference>
<protein>
    <recommendedName>
        <fullName evidence="1">Transferrin-like domain-containing protein</fullName>
    </recommendedName>
</protein>
<sequence>MTTTTTTYILIVSNDSNFSTDCALKLESGEADFGIFTAEEAILTTKFDRQQQRTVIGEIREKDRDTEQFQFETVAIVKDGFTGPLSAVQGKNFCHPGFRNSQIWTDRVLKHFERVILNRTVVCDKSLRTSIEDELSALSSFFTKSCRPGPWVSNEYIDKKLKSQYPSLCQLCDSPVGCSQNPQTDGNQFSTLDCLTKKGGDVAYVAYYYAQLYFGLVATASRRVDPAPYRYLCPNGTIQNIASNPNPCKWISQPWPSIIAKDTSTAEKLRTELQSLLPTNVGSRRINEWIDTLSNIIIGSNKLVLIPTILLRQFIEKGREIPEPGTTLPCQNPMKWCTISDAENNKCEWLRQAGITQGIVPEIACVQASNQMNCFRMIKNGEADVMGTDANMGVIAGHFFNLTTTLYQDTESRGHFKIVAIVKSDASFTNIMEMENKKVCFPEFGALGKFIFYPSLYSRAV</sequence>
<dbReference type="PANTHER" id="PTHR11485">
    <property type="entry name" value="TRANSFERRIN"/>
    <property type="match status" value="1"/>
</dbReference>
<dbReference type="EMBL" id="JAJSOF020000040">
    <property type="protein sequence ID" value="KAJ4426200.1"/>
    <property type="molecule type" value="Genomic_DNA"/>
</dbReference>
<dbReference type="PANTHER" id="PTHR11485:SF57">
    <property type="entry name" value="TRANSFERRIN"/>
    <property type="match status" value="1"/>
</dbReference>
<dbReference type="SMART" id="SM00094">
    <property type="entry name" value="TR_FER"/>
    <property type="match status" value="1"/>
</dbReference>
<proteinExistence type="predicted"/>
<dbReference type="PROSITE" id="PS51408">
    <property type="entry name" value="TRANSFERRIN_LIKE_4"/>
    <property type="match status" value="2"/>
</dbReference>
<feature type="non-terminal residue" evidence="2">
    <location>
        <position position="461"/>
    </location>
</feature>
<evidence type="ECO:0000259" key="1">
    <source>
        <dbReference type="PROSITE" id="PS51408"/>
    </source>
</evidence>
<organism evidence="2 3">
    <name type="scientific">Periplaneta americana</name>
    <name type="common">American cockroach</name>
    <name type="synonym">Blatta americana</name>
    <dbReference type="NCBI Taxonomy" id="6978"/>
    <lineage>
        <taxon>Eukaryota</taxon>
        <taxon>Metazoa</taxon>
        <taxon>Ecdysozoa</taxon>
        <taxon>Arthropoda</taxon>
        <taxon>Hexapoda</taxon>
        <taxon>Insecta</taxon>
        <taxon>Pterygota</taxon>
        <taxon>Neoptera</taxon>
        <taxon>Polyneoptera</taxon>
        <taxon>Dictyoptera</taxon>
        <taxon>Blattodea</taxon>
        <taxon>Blattoidea</taxon>
        <taxon>Blattidae</taxon>
        <taxon>Blattinae</taxon>
        <taxon>Periplaneta</taxon>
    </lineage>
</organism>
<dbReference type="SUPFAM" id="SSF53850">
    <property type="entry name" value="Periplasmic binding protein-like II"/>
    <property type="match status" value="2"/>
</dbReference>
<comment type="caution">
    <text evidence="2">The sequence shown here is derived from an EMBL/GenBank/DDBJ whole genome shotgun (WGS) entry which is preliminary data.</text>
</comment>
<keyword evidence="3" id="KW-1185">Reference proteome</keyword>
<evidence type="ECO:0000313" key="3">
    <source>
        <dbReference type="Proteomes" id="UP001148838"/>
    </source>
</evidence>
<feature type="domain" description="Transferrin-like" evidence="1">
    <location>
        <begin position="1"/>
        <end position="330"/>
    </location>
</feature>
<accession>A0ABQ8RX46</accession>
<dbReference type="Proteomes" id="UP001148838">
    <property type="component" value="Unassembled WGS sequence"/>
</dbReference>
<reference evidence="2 3" key="1">
    <citation type="journal article" date="2022" name="Allergy">
        <title>Genome assembly and annotation of Periplaneta americana reveal a comprehensive cockroach allergen profile.</title>
        <authorList>
            <person name="Wang L."/>
            <person name="Xiong Q."/>
            <person name="Saelim N."/>
            <person name="Wang L."/>
            <person name="Nong W."/>
            <person name="Wan A.T."/>
            <person name="Shi M."/>
            <person name="Liu X."/>
            <person name="Cao Q."/>
            <person name="Hui J.H.L."/>
            <person name="Sookrung N."/>
            <person name="Leung T.F."/>
            <person name="Tungtrongchitr A."/>
            <person name="Tsui S.K.W."/>
        </authorList>
    </citation>
    <scope>NUCLEOTIDE SEQUENCE [LARGE SCALE GENOMIC DNA]</scope>
    <source>
        <strain evidence="2">PWHHKU_190912</strain>
    </source>
</reference>
<dbReference type="InterPro" id="IPR001156">
    <property type="entry name" value="Transferrin-like_dom"/>
</dbReference>